<dbReference type="GO" id="GO:0030599">
    <property type="term" value="F:pectinesterase activity"/>
    <property type="evidence" value="ECO:0007669"/>
    <property type="project" value="InterPro"/>
</dbReference>
<feature type="domain" description="Pectinesterase catalytic" evidence="4">
    <location>
        <begin position="156"/>
        <end position="285"/>
    </location>
</feature>
<dbReference type="PANTHER" id="PTHR31321">
    <property type="entry name" value="ACYL-COA THIOESTER HYDROLASE YBHC-RELATED"/>
    <property type="match status" value="1"/>
</dbReference>
<dbReference type="Proteomes" id="UP000006919">
    <property type="component" value="Chromosome"/>
</dbReference>
<gene>
    <name evidence="5" type="ordered locus">Rumal_2200</name>
</gene>
<dbReference type="Pfam" id="PF01095">
    <property type="entry name" value="Pectinesterase"/>
    <property type="match status" value="2"/>
</dbReference>
<dbReference type="PANTHER" id="PTHR31321:SF57">
    <property type="entry name" value="PECTINESTERASE 53-RELATED"/>
    <property type="match status" value="1"/>
</dbReference>
<accession>E6UC64</accession>
<dbReference type="EMBL" id="CP002403">
    <property type="protein sequence ID" value="ADU22686.1"/>
    <property type="molecule type" value="Genomic_DNA"/>
</dbReference>
<dbReference type="SUPFAM" id="SSF51126">
    <property type="entry name" value="Pectin lyase-like"/>
    <property type="match status" value="1"/>
</dbReference>
<dbReference type="KEGG" id="ral:Rumal_2200"/>
<name>E6UC64_RUMA7</name>
<evidence type="ECO:0000313" key="5">
    <source>
        <dbReference type="EMBL" id="ADU22686.1"/>
    </source>
</evidence>
<proteinExistence type="inferred from homology"/>
<feature type="domain" description="Pectinesterase catalytic" evidence="4">
    <location>
        <begin position="11"/>
        <end position="131"/>
    </location>
</feature>
<keyword evidence="3" id="KW-0063">Aspartyl esterase</keyword>
<evidence type="ECO:0000256" key="3">
    <source>
        <dbReference type="ARBA" id="ARBA00023085"/>
    </source>
</evidence>
<dbReference type="AlphaFoldDB" id="E6UC64"/>
<dbReference type="HOGENOM" id="CLU_012243_3_1_9"/>
<dbReference type="InterPro" id="IPR012334">
    <property type="entry name" value="Pectin_lyas_fold"/>
</dbReference>
<sequence length="304" mass="34163">MNVVKLSSDMSISKAIRSAEKGTRFILAPGTYREKIEITVPDIEIVGDIAGETKIVWDDYATKPDEKGVEYNTFRTYTVAVLAPRVTFRNITVENDALYPEIKGQEVALTVCADGFRAYNCRFISTQDTVFCGPLPSDLIIRYYGFLKSTLRAGGTMRQIFRDCFIAGNVDFIFGCATALFDRCEIHSVYDVRGHGFTAAPAHGYEQKVGFVFNECIFTCEDKVPDGSVYLARPWRDHGKCTFIDCTYGRHIAAAGFDSWNDSGRDKTARFAEYGRIPSDRVPWSTVIGDDEMRQLLKAFDQEV</sequence>
<dbReference type="GO" id="GO:0042545">
    <property type="term" value="P:cell wall modification"/>
    <property type="evidence" value="ECO:0007669"/>
    <property type="project" value="InterPro"/>
</dbReference>
<reference evidence="5 6" key="1">
    <citation type="journal article" date="2011" name="J. Bacteriol.">
        <title>Complete genome of the cellulolytic ruminal bacterium Ruminococcus albus 7.</title>
        <authorList>
            <person name="Suen G."/>
            <person name="Stevenson D.M."/>
            <person name="Bruce D.C."/>
            <person name="Chertkov O."/>
            <person name="Copeland A."/>
            <person name="Cheng J.F."/>
            <person name="Detter C."/>
            <person name="Detter J.C."/>
            <person name="Goodwin L.A."/>
            <person name="Han C.S."/>
            <person name="Hauser L.J."/>
            <person name="Ivanova N.N."/>
            <person name="Kyrpides N.C."/>
            <person name="Land M.L."/>
            <person name="Lapidus A."/>
            <person name="Lucas S."/>
            <person name="Ovchinnikova G."/>
            <person name="Pitluck S."/>
            <person name="Tapia R."/>
            <person name="Woyke T."/>
            <person name="Boyum J."/>
            <person name="Mead D."/>
            <person name="Weimer P.J."/>
        </authorList>
    </citation>
    <scope>NUCLEOTIDE SEQUENCE [LARGE SCALE GENOMIC DNA]</scope>
    <source>
        <strain evidence="6">ATCC 27210 / DSM 20455 / JCM 14654 / NCDO 2250 / 7</strain>
    </source>
</reference>
<evidence type="ECO:0000256" key="2">
    <source>
        <dbReference type="ARBA" id="ARBA00022801"/>
    </source>
</evidence>
<dbReference type="InterPro" id="IPR011050">
    <property type="entry name" value="Pectin_lyase_fold/virulence"/>
</dbReference>
<dbReference type="OrthoDB" id="9804686at2"/>
<evidence type="ECO:0000313" key="6">
    <source>
        <dbReference type="Proteomes" id="UP000006919"/>
    </source>
</evidence>
<dbReference type="STRING" id="697329.Rumal_2200"/>
<keyword evidence="2" id="KW-0378">Hydrolase</keyword>
<evidence type="ECO:0000259" key="4">
    <source>
        <dbReference type="Pfam" id="PF01095"/>
    </source>
</evidence>
<organism evidence="5 6">
    <name type="scientific">Ruminococcus albus (strain ATCC 27210 / DSM 20455 / JCM 14654 / NCDO 2250 / 7)</name>
    <dbReference type="NCBI Taxonomy" id="697329"/>
    <lineage>
        <taxon>Bacteria</taxon>
        <taxon>Bacillati</taxon>
        <taxon>Bacillota</taxon>
        <taxon>Clostridia</taxon>
        <taxon>Eubacteriales</taxon>
        <taxon>Oscillospiraceae</taxon>
        <taxon>Ruminococcus</taxon>
    </lineage>
</organism>
<dbReference type="RefSeq" id="WP_013498843.1">
    <property type="nucleotide sequence ID" value="NC_014833.1"/>
</dbReference>
<dbReference type="InterPro" id="IPR000070">
    <property type="entry name" value="Pectinesterase_cat"/>
</dbReference>
<evidence type="ECO:0000256" key="1">
    <source>
        <dbReference type="ARBA" id="ARBA00008891"/>
    </source>
</evidence>
<dbReference type="Gene3D" id="2.160.20.10">
    <property type="entry name" value="Single-stranded right-handed beta-helix, Pectin lyase-like"/>
    <property type="match status" value="1"/>
</dbReference>
<comment type="similarity">
    <text evidence="1">Belongs to the pectinesterase family.</text>
</comment>
<protein>
    <submittedName>
        <fullName evidence="5">Pectinesterase</fullName>
    </submittedName>
</protein>
<dbReference type="GO" id="GO:0009279">
    <property type="term" value="C:cell outer membrane"/>
    <property type="evidence" value="ECO:0007669"/>
    <property type="project" value="TreeGrafter"/>
</dbReference>
<dbReference type="eggNOG" id="COG4677">
    <property type="taxonomic scope" value="Bacteria"/>
</dbReference>